<protein>
    <submittedName>
        <fullName evidence="2">Glycosyltransferase involved in cell wall biosynthesis</fullName>
    </submittedName>
</protein>
<dbReference type="InterPro" id="IPR001296">
    <property type="entry name" value="Glyco_trans_1"/>
</dbReference>
<accession>A0A2T5BV27</accession>
<dbReference type="EMBL" id="QAAA01000003">
    <property type="protein sequence ID" value="PTN03383.1"/>
    <property type="molecule type" value="Genomic_DNA"/>
</dbReference>
<evidence type="ECO:0000259" key="1">
    <source>
        <dbReference type="Pfam" id="PF00534"/>
    </source>
</evidence>
<dbReference type="Gene3D" id="3.40.50.2000">
    <property type="entry name" value="Glycogen Phosphorylase B"/>
    <property type="match status" value="1"/>
</dbReference>
<evidence type="ECO:0000313" key="3">
    <source>
        <dbReference type="Proteomes" id="UP000243859"/>
    </source>
</evidence>
<dbReference type="RefSeq" id="WP_107891214.1">
    <property type="nucleotide sequence ID" value="NZ_NHSI01000060.1"/>
</dbReference>
<dbReference type="PANTHER" id="PTHR46656:SF3">
    <property type="entry name" value="PUTATIVE-RELATED"/>
    <property type="match status" value="1"/>
</dbReference>
<dbReference type="OrthoDB" id="118340at2"/>
<feature type="domain" description="Glycosyl transferase family 1" evidence="1">
    <location>
        <begin position="608"/>
        <end position="732"/>
    </location>
</feature>
<reference evidence="2 3" key="1">
    <citation type="submission" date="2018-04" db="EMBL/GenBank/DDBJ databases">
        <title>Genomic Encyclopedia of Archaeal and Bacterial Type Strains, Phase II (KMG-II): from individual species to whole genera.</title>
        <authorList>
            <person name="Goeker M."/>
        </authorList>
    </citation>
    <scope>NUCLEOTIDE SEQUENCE [LARGE SCALE GENOMIC DNA]</scope>
    <source>
        <strain evidence="2 3">DSM 18064</strain>
    </source>
</reference>
<proteinExistence type="predicted"/>
<sequence length="817" mass="91272">MILSRALSRLRGRQPRHTAPPVFRGFFDGLREGRLTGWAVRACDGSGGLRVGLFAGPNLLDTALARENRGDVHKAGAGESECGVSFPLSPALHAAADADESQIHLRVLDAPEQVIGRLAPGTLRPMKDICAHPHLSRCLDLLAGDLPALDALVAPDHPRPPLHRHTRLFDPGDDQTGLSAYLEFTRLRMRKETEFDPATIPEDRDHFLHWYISVYSPRRGGLRVPLSRREVDYLTGPVHMGGQRHNLPRAMWWRLLDSPDTGPIRMSSARWRRRAAYWWAAEETPRLFMEDCLVPADMAALLRHIPKAYHGAAYPLSVFMEEFLDATPQFSMLNRTRAADRQLLTLILAAQSARRPDLLRYLPRNTLTTLFEGEHAPFSRFLAATGRPPLTRARFVAALCHKGYDPETDTFLSCLPKGRLEAARRPAVVGEKVDVQVIGPLGKASGLGQAARLSARALSQTGLRINAVDFALDNPAPEGFSTPAAHADFRPARINLLHLNAESVPLAFAYGADVFSDSYNIGYVFWELDSPARCHRLGLKLLDEIWVASDYGLRCYRPHAGIPVRNMGMSFEQPPRIDTGEARTALRRRFAIGRESFVFLLSFDSYSFVQRKNPIGAIRAFRMAFAADEDVRLIVKTQNRDDICDRTQERIWKQLAALAGCDPRILIVNETLPYETLLHIKAGCDCYVSLHRSEGWGFGMIEAMSLGIPVVCTGYSGNMDYCSPQTAWLVDSTETLLTPDDYIFVETGQKWAEPDIAHAARQMRALWADPLGRANRARTARDRVRRNFGTEALARRYGARLREILGNPSLPNKGYCP</sequence>
<organism evidence="2 3">
    <name type="scientific">Rhodovulum imhoffii</name>
    <dbReference type="NCBI Taxonomy" id="365340"/>
    <lineage>
        <taxon>Bacteria</taxon>
        <taxon>Pseudomonadati</taxon>
        <taxon>Pseudomonadota</taxon>
        <taxon>Alphaproteobacteria</taxon>
        <taxon>Rhodobacterales</taxon>
        <taxon>Paracoccaceae</taxon>
        <taxon>Rhodovulum</taxon>
    </lineage>
</organism>
<dbReference type="Proteomes" id="UP000243859">
    <property type="component" value="Unassembled WGS sequence"/>
</dbReference>
<dbReference type="Pfam" id="PF00534">
    <property type="entry name" value="Glycos_transf_1"/>
    <property type="match status" value="1"/>
</dbReference>
<name>A0A2T5BV27_9RHOB</name>
<dbReference type="PANTHER" id="PTHR46656">
    <property type="entry name" value="PUTATIVE-RELATED"/>
    <property type="match status" value="1"/>
</dbReference>
<dbReference type="GO" id="GO:0016757">
    <property type="term" value="F:glycosyltransferase activity"/>
    <property type="evidence" value="ECO:0007669"/>
    <property type="project" value="InterPro"/>
</dbReference>
<keyword evidence="3" id="KW-1185">Reference proteome</keyword>
<dbReference type="SUPFAM" id="SSF53756">
    <property type="entry name" value="UDP-Glycosyltransferase/glycogen phosphorylase"/>
    <property type="match status" value="1"/>
</dbReference>
<dbReference type="CDD" id="cd03801">
    <property type="entry name" value="GT4_PimA-like"/>
    <property type="match status" value="1"/>
</dbReference>
<keyword evidence="2" id="KW-0808">Transferase</keyword>
<comment type="caution">
    <text evidence="2">The sequence shown here is derived from an EMBL/GenBank/DDBJ whole genome shotgun (WGS) entry which is preliminary data.</text>
</comment>
<evidence type="ECO:0000313" key="2">
    <source>
        <dbReference type="EMBL" id="PTN03383.1"/>
    </source>
</evidence>
<gene>
    <name evidence="2" type="ORF">C8N32_103227</name>
</gene>
<dbReference type="AlphaFoldDB" id="A0A2T5BV27"/>